<sequence>MICEEILKRLEVEYPPSCAEEWDNPGLLVGRRSGEVRRIFVALDVTDETLEDACSWGADLMVTHHPLIFGSIRQVNEDTFIGRRILKLIEHRMSYYAMHTNFDVRGMAELNERQLGLVNARVLMKTGDNEERPEGIGRIGELAEPMALTALAEHVKTCMGVPDVRCYGASELPIARVAVCGGAGKSVVQEALDAGAEALVTGDIDYHTAIDALSEGLHILDAGHYGTEYCFISYMTDRLSRMFPECQVKGASVRMPYTVI</sequence>
<evidence type="ECO:0000256" key="4">
    <source>
        <dbReference type="PIRSR" id="PIRSR602678-1"/>
    </source>
</evidence>
<accession>A0A7G9GHX9</accession>
<protein>
    <recommendedName>
        <fullName evidence="2">GTP cyclohydrolase 1 type 2 homolog</fullName>
    </recommendedName>
</protein>
<feature type="binding site" evidence="4">
    <location>
        <position position="65"/>
    </location>
    <ligand>
        <name>a divalent metal cation</name>
        <dbReference type="ChEBI" id="CHEBI:60240"/>
        <label>1</label>
    </ligand>
</feature>
<dbReference type="GO" id="GO:0005737">
    <property type="term" value="C:cytoplasm"/>
    <property type="evidence" value="ECO:0007669"/>
    <property type="project" value="TreeGrafter"/>
</dbReference>
<dbReference type="PANTHER" id="PTHR13799:SF14">
    <property type="entry name" value="GTP CYCLOHYDROLASE 1 TYPE 2 HOMOLOG"/>
    <property type="match status" value="1"/>
</dbReference>
<evidence type="ECO:0000313" key="6">
    <source>
        <dbReference type="Proteomes" id="UP000515860"/>
    </source>
</evidence>
<evidence type="ECO:0000256" key="2">
    <source>
        <dbReference type="ARBA" id="ARBA00022112"/>
    </source>
</evidence>
<dbReference type="InterPro" id="IPR036069">
    <property type="entry name" value="DUF34/NIF3_sf"/>
</dbReference>
<evidence type="ECO:0000256" key="1">
    <source>
        <dbReference type="ARBA" id="ARBA00006964"/>
    </source>
</evidence>
<dbReference type="Pfam" id="PF01784">
    <property type="entry name" value="DUF34_NIF3"/>
    <property type="match status" value="1"/>
</dbReference>
<evidence type="ECO:0000313" key="5">
    <source>
        <dbReference type="EMBL" id="QNM10411.1"/>
    </source>
</evidence>
<dbReference type="GO" id="GO:0046872">
    <property type="term" value="F:metal ion binding"/>
    <property type="evidence" value="ECO:0007669"/>
    <property type="project" value="UniProtKB-KW"/>
</dbReference>
<feature type="binding site" evidence="4">
    <location>
        <position position="224"/>
    </location>
    <ligand>
        <name>a divalent metal cation</name>
        <dbReference type="ChEBI" id="CHEBI:60240"/>
        <label>1</label>
    </ligand>
</feature>
<dbReference type="PANTHER" id="PTHR13799">
    <property type="entry name" value="NGG1 INTERACTING FACTOR 3"/>
    <property type="match status" value="1"/>
</dbReference>
<dbReference type="NCBIfam" id="TIGR00486">
    <property type="entry name" value="YbgI_SA1388"/>
    <property type="match status" value="1"/>
</dbReference>
<name>A0A7G9GHX9_9FIRM</name>
<reference evidence="5 6" key="1">
    <citation type="submission" date="2020-08" db="EMBL/GenBank/DDBJ databases">
        <authorList>
            <person name="Liu C."/>
            <person name="Sun Q."/>
        </authorList>
    </citation>
    <scope>NUCLEOTIDE SEQUENCE [LARGE SCALE GENOMIC DNA]</scope>
    <source>
        <strain evidence="5 6">NSJ-29</strain>
    </source>
</reference>
<organism evidence="5 6">
    <name type="scientific">Wansuia hejianensis</name>
    <dbReference type="NCBI Taxonomy" id="2763667"/>
    <lineage>
        <taxon>Bacteria</taxon>
        <taxon>Bacillati</taxon>
        <taxon>Bacillota</taxon>
        <taxon>Clostridia</taxon>
        <taxon>Lachnospirales</taxon>
        <taxon>Lachnospiraceae</taxon>
        <taxon>Wansuia</taxon>
    </lineage>
</organism>
<dbReference type="InterPro" id="IPR002678">
    <property type="entry name" value="DUF34/NIF3"/>
</dbReference>
<keyword evidence="3 4" id="KW-0479">Metal-binding</keyword>
<dbReference type="AlphaFoldDB" id="A0A7G9GHX9"/>
<keyword evidence="6" id="KW-1185">Reference proteome</keyword>
<proteinExistence type="inferred from homology"/>
<feature type="binding site" evidence="4">
    <location>
        <position position="64"/>
    </location>
    <ligand>
        <name>a divalent metal cation</name>
        <dbReference type="ChEBI" id="CHEBI:60240"/>
        <label>2</label>
    </ligand>
</feature>
<feature type="binding site" evidence="4">
    <location>
        <position position="228"/>
    </location>
    <ligand>
        <name>a divalent metal cation</name>
        <dbReference type="ChEBI" id="CHEBI:60240"/>
        <label>1</label>
    </ligand>
</feature>
<dbReference type="Proteomes" id="UP000515860">
    <property type="component" value="Chromosome"/>
</dbReference>
<feature type="binding site" evidence="4">
    <location>
        <position position="103"/>
    </location>
    <ligand>
        <name>a divalent metal cation</name>
        <dbReference type="ChEBI" id="CHEBI:60240"/>
        <label>1</label>
    </ligand>
</feature>
<dbReference type="KEGG" id="whj:H9Q79_03455"/>
<dbReference type="EMBL" id="CP060635">
    <property type="protein sequence ID" value="QNM10411.1"/>
    <property type="molecule type" value="Genomic_DNA"/>
</dbReference>
<dbReference type="FunFam" id="3.40.1390.30:FF:000001">
    <property type="entry name" value="GTP cyclohydrolase 1 type 2"/>
    <property type="match status" value="1"/>
</dbReference>
<gene>
    <name evidence="5" type="ORF">H9Q79_03455</name>
</gene>
<dbReference type="SUPFAM" id="SSF102705">
    <property type="entry name" value="NIF3 (NGG1p interacting factor 3)-like"/>
    <property type="match status" value="1"/>
</dbReference>
<dbReference type="Gene3D" id="3.40.1390.30">
    <property type="entry name" value="NIF3 (NGG1p interacting factor 3)-like"/>
    <property type="match status" value="2"/>
</dbReference>
<comment type="similarity">
    <text evidence="1">Belongs to the GTP cyclohydrolase I type 2/NIF3 family.</text>
</comment>
<evidence type="ECO:0000256" key="3">
    <source>
        <dbReference type="ARBA" id="ARBA00022723"/>
    </source>
</evidence>